<proteinExistence type="predicted"/>
<keyword evidence="2" id="KW-1185">Reference proteome</keyword>
<accession>A0A165GTP8</accession>
<gene>
    <name evidence="1" type="ORF">L228DRAFT_129208</name>
</gene>
<sequence>MRAQPIPLGQSWTMPGQAHIKGNVVLTPVLNEDTFGCLSYMDSLSITDFTFNALGGPRLNPPDQNTRALELSAFSLRSQWPRCVCFFFLTCLEKASHLFQRGIWIFPTGLLSIAIFQGILRPKPILALALSQSSTVQPPQVPPKLLRGIGR</sequence>
<dbReference type="RefSeq" id="XP_018188141.1">
    <property type="nucleotide sequence ID" value="XM_018329085.1"/>
</dbReference>
<dbReference type="InParanoid" id="A0A165GTP8"/>
<reference evidence="1 2" key="1">
    <citation type="journal article" date="2016" name="Fungal Biol.">
        <title>The genome of Xylona heveae provides a window into fungal endophytism.</title>
        <authorList>
            <person name="Gazis R."/>
            <person name="Kuo A."/>
            <person name="Riley R."/>
            <person name="LaButti K."/>
            <person name="Lipzen A."/>
            <person name="Lin J."/>
            <person name="Amirebrahimi M."/>
            <person name="Hesse C.N."/>
            <person name="Spatafora J.W."/>
            <person name="Henrissat B."/>
            <person name="Hainaut M."/>
            <person name="Grigoriev I.V."/>
            <person name="Hibbett D.S."/>
        </authorList>
    </citation>
    <scope>NUCLEOTIDE SEQUENCE [LARGE SCALE GENOMIC DNA]</scope>
    <source>
        <strain evidence="1 2">TC161</strain>
    </source>
</reference>
<dbReference type="Proteomes" id="UP000076632">
    <property type="component" value="Unassembled WGS sequence"/>
</dbReference>
<organism evidence="1 2">
    <name type="scientific">Xylona heveae (strain CBS 132557 / TC161)</name>
    <dbReference type="NCBI Taxonomy" id="1328760"/>
    <lineage>
        <taxon>Eukaryota</taxon>
        <taxon>Fungi</taxon>
        <taxon>Dikarya</taxon>
        <taxon>Ascomycota</taxon>
        <taxon>Pezizomycotina</taxon>
        <taxon>Xylonomycetes</taxon>
        <taxon>Xylonales</taxon>
        <taxon>Xylonaceae</taxon>
        <taxon>Xylona</taxon>
    </lineage>
</organism>
<dbReference type="AlphaFoldDB" id="A0A165GTP8"/>
<dbReference type="GeneID" id="28894222"/>
<evidence type="ECO:0000313" key="2">
    <source>
        <dbReference type="Proteomes" id="UP000076632"/>
    </source>
</evidence>
<dbReference type="EMBL" id="KV407458">
    <property type="protein sequence ID" value="KZF22586.1"/>
    <property type="molecule type" value="Genomic_DNA"/>
</dbReference>
<name>A0A165GTP8_XYLHT</name>
<evidence type="ECO:0000313" key="1">
    <source>
        <dbReference type="EMBL" id="KZF22586.1"/>
    </source>
</evidence>
<protein>
    <submittedName>
        <fullName evidence="1">Uncharacterized protein</fullName>
    </submittedName>
</protein>